<dbReference type="AlphaFoldDB" id="A0A151TWI2"/>
<protein>
    <submittedName>
        <fullName evidence="4">Uncharacterized protein</fullName>
    </submittedName>
</protein>
<organism evidence="4 5">
    <name type="scientific">Cajanus cajan</name>
    <name type="common">Pigeon pea</name>
    <name type="synonym">Cajanus indicus</name>
    <dbReference type="NCBI Taxonomy" id="3821"/>
    <lineage>
        <taxon>Eukaryota</taxon>
        <taxon>Viridiplantae</taxon>
        <taxon>Streptophyta</taxon>
        <taxon>Embryophyta</taxon>
        <taxon>Tracheophyta</taxon>
        <taxon>Spermatophyta</taxon>
        <taxon>Magnoliopsida</taxon>
        <taxon>eudicotyledons</taxon>
        <taxon>Gunneridae</taxon>
        <taxon>Pentapetalae</taxon>
        <taxon>rosids</taxon>
        <taxon>fabids</taxon>
        <taxon>Fabales</taxon>
        <taxon>Fabaceae</taxon>
        <taxon>Papilionoideae</taxon>
        <taxon>50 kb inversion clade</taxon>
        <taxon>NPAAA clade</taxon>
        <taxon>indigoferoid/millettioid clade</taxon>
        <taxon>Phaseoleae</taxon>
        <taxon>Cajanus</taxon>
    </lineage>
</organism>
<evidence type="ECO:0000256" key="2">
    <source>
        <dbReference type="ARBA" id="ARBA00022737"/>
    </source>
</evidence>
<proteinExistence type="inferred from homology"/>
<sequence length="141" mass="16128">MVVNRISPDVVTYNSLIYGFCIMGQLKEAFDLFKDMVLKHINPTNYTFNVLVDGLCKEGKVKEAKDIDIFNTMANRGVTPDVRSYTVMINGLCKIKMADEAMNFFIGCLIKHFNETERGSKKNLIESKSNFKNLKLLEFLK</sequence>
<dbReference type="STRING" id="3821.A0A151TWI2"/>
<dbReference type="InterPro" id="IPR050872">
    <property type="entry name" value="PPR_P_subfamily"/>
</dbReference>
<dbReference type="InterPro" id="IPR011990">
    <property type="entry name" value="TPR-like_helical_dom_sf"/>
</dbReference>
<evidence type="ECO:0000256" key="3">
    <source>
        <dbReference type="PROSITE-ProRule" id="PRU00708"/>
    </source>
</evidence>
<dbReference type="EMBL" id="CM003605">
    <property type="protein sequence ID" value="KYP71405.1"/>
    <property type="molecule type" value="Genomic_DNA"/>
</dbReference>
<feature type="repeat" description="PPR" evidence="3">
    <location>
        <begin position="44"/>
        <end position="80"/>
    </location>
</feature>
<dbReference type="Pfam" id="PF13041">
    <property type="entry name" value="PPR_2"/>
    <property type="match status" value="1"/>
</dbReference>
<name>A0A151TWI2_CAJCA</name>
<dbReference type="OMA" id="MADEAMN"/>
<dbReference type="Gene3D" id="1.25.40.10">
    <property type="entry name" value="Tetratricopeptide repeat domain"/>
    <property type="match status" value="1"/>
</dbReference>
<dbReference type="Pfam" id="PF12854">
    <property type="entry name" value="PPR_1"/>
    <property type="match status" value="1"/>
</dbReference>
<dbReference type="NCBIfam" id="TIGR00756">
    <property type="entry name" value="PPR"/>
    <property type="match status" value="3"/>
</dbReference>
<dbReference type="PROSITE" id="PS51375">
    <property type="entry name" value="PPR"/>
    <property type="match status" value="2"/>
</dbReference>
<evidence type="ECO:0000313" key="4">
    <source>
        <dbReference type="EMBL" id="KYP71405.1"/>
    </source>
</evidence>
<evidence type="ECO:0000313" key="5">
    <source>
        <dbReference type="Proteomes" id="UP000075243"/>
    </source>
</evidence>
<gene>
    <name evidence="4" type="ORF">KK1_010664</name>
</gene>
<comment type="similarity">
    <text evidence="1">Belongs to the PPR family. P subfamily.</text>
</comment>
<evidence type="ECO:0000256" key="1">
    <source>
        <dbReference type="ARBA" id="ARBA00007626"/>
    </source>
</evidence>
<dbReference type="Proteomes" id="UP000075243">
    <property type="component" value="Chromosome 3"/>
</dbReference>
<accession>A0A151TWI2</accession>
<keyword evidence="2" id="KW-0677">Repeat</keyword>
<reference evidence="4 5" key="1">
    <citation type="journal article" date="2012" name="Nat. Biotechnol.">
        <title>Draft genome sequence of pigeonpea (Cajanus cajan), an orphan legume crop of resource-poor farmers.</title>
        <authorList>
            <person name="Varshney R.K."/>
            <person name="Chen W."/>
            <person name="Li Y."/>
            <person name="Bharti A.K."/>
            <person name="Saxena R.K."/>
            <person name="Schlueter J.A."/>
            <person name="Donoghue M.T."/>
            <person name="Azam S."/>
            <person name="Fan G."/>
            <person name="Whaley A.M."/>
            <person name="Farmer A.D."/>
            <person name="Sheridan J."/>
            <person name="Iwata A."/>
            <person name="Tuteja R."/>
            <person name="Penmetsa R.V."/>
            <person name="Wu W."/>
            <person name="Upadhyaya H.D."/>
            <person name="Yang S.P."/>
            <person name="Shah T."/>
            <person name="Saxena K.B."/>
            <person name="Michael T."/>
            <person name="McCombie W.R."/>
            <person name="Yang B."/>
            <person name="Zhang G."/>
            <person name="Yang H."/>
            <person name="Wang J."/>
            <person name="Spillane C."/>
            <person name="Cook D.R."/>
            <person name="May G.D."/>
            <person name="Xu X."/>
            <person name="Jackson S.A."/>
        </authorList>
    </citation>
    <scope>NUCLEOTIDE SEQUENCE [LARGE SCALE GENOMIC DNA]</scope>
    <source>
        <strain evidence="5">cv. Asha</strain>
    </source>
</reference>
<dbReference type="InterPro" id="IPR002885">
    <property type="entry name" value="PPR_rpt"/>
</dbReference>
<feature type="repeat" description="PPR" evidence="3">
    <location>
        <begin position="9"/>
        <end position="43"/>
    </location>
</feature>
<dbReference type="PANTHER" id="PTHR46128">
    <property type="entry name" value="MITOCHONDRIAL GROUP I INTRON SPLICING FACTOR CCM1"/>
    <property type="match status" value="1"/>
</dbReference>
<dbReference type="Gramene" id="C.cajan_10364.t">
    <property type="protein sequence ID" value="C.cajan_10364.t"/>
    <property type="gene ID" value="C.cajan_10364"/>
</dbReference>
<keyword evidence="5" id="KW-1185">Reference proteome</keyword>
<dbReference type="PANTHER" id="PTHR46128:SF358">
    <property type="entry name" value="TETRATRICOPEPTIDE REPEAT (TPR)-LIKE SUPERFAMILY PROTEIN"/>
    <property type="match status" value="1"/>
</dbReference>